<sequence length="777" mass="88663">MPDVVYHYDVTITPDRPKKFYRDAFNKFMEDYLKGHCAAYDGSKNCYLLKLLPQPVYEGDVQVTDAHGKSMKFNISIKATENPAVELKSLKTYHNERVFDKPMRALQCVEVVLANACHQKGVRAGRSFYTKPREGYTDLGDGFELYVGLYQAAILGEQPYVNVDISHKSFPSEVTLTDFLTKQLSANLERNLETRTLYNFCSHMKGLKVIYNPPAKFGQAPRSYKVNEISREGAAKLSFTNNDGEKMTVQQYFASRGYNLRYPFLNCVVSGSAVRPNYLPIELCSIEPGQAIKRKDGVKQVQRMIKYAATSTGERKFKIMDLLYKFDHNKDPLVRAFGLAVGREFIKVPTRLLSPPAIEYRSNKCVKPQAGSWRGFNFLKTGASPAKTGYKWAIIYTQSYILKFSLLQEFSSKLYNSAARMGINLSAERQVEETKNIIATLEQYKRENYDLVVVVIPGRGTTYADIKQKAELVCGLLTQCIKEQTLSRGIREQLLSNLLLKVNSKLNGTNHKISSATHIVLDHPMFMGADVTHPSPDQRHIPSVVGVAASHDLDGASYNMQYRLQQSTKEEIDDMQSISRHHLKVYFQRQKCYPNHIIYYRDGVSDGQFQKVEQFELGAIRAVCKELRFSPKITCIIVVKRHHTRFFPIIKTTDSFNNVLPGTVVDQKIVHPNETQFFMVSHQSIQGTAKPTRYNVIVDDAKFTMDQLQQMTNNLCYMFPRCNRAVSYPAPAYLAHLVAARGRVYIEGPPLKRSLPEEYKRRLINENFMNNTPMFFV</sequence>
<dbReference type="InterPro" id="IPR045246">
    <property type="entry name" value="Piwi_ago-like"/>
</dbReference>
<dbReference type="PANTHER" id="PTHR22891">
    <property type="entry name" value="EUKARYOTIC TRANSLATION INITIATION FACTOR 2C"/>
    <property type="match status" value="1"/>
</dbReference>
<dbReference type="InterPro" id="IPR036397">
    <property type="entry name" value="RNaseH_sf"/>
</dbReference>
<dbReference type="GO" id="GO:0035194">
    <property type="term" value="P:regulatory ncRNA-mediated post-transcriptional gene silencing"/>
    <property type="evidence" value="ECO:0007669"/>
    <property type="project" value="UniProtKB-ARBA"/>
</dbReference>
<dbReference type="InterPro" id="IPR014811">
    <property type="entry name" value="ArgoL1"/>
</dbReference>
<gene>
    <name evidence="4" type="ORF">CCAP1982_LOCUS13490</name>
</gene>
<dbReference type="InterPro" id="IPR003165">
    <property type="entry name" value="Piwi"/>
</dbReference>
<dbReference type="InterPro" id="IPR032472">
    <property type="entry name" value="ArgoL2"/>
</dbReference>
<dbReference type="PROSITE" id="PS50822">
    <property type="entry name" value="PIWI"/>
    <property type="match status" value="1"/>
</dbReference>
<dbReference type="SUPFAM" id="SSF53098">
    <property type="entry name" value="Ribonuclease H-like"/>
    <property type="match status" value="1"/>
</dbReference>
<organism evidence="4 5">
    <name type="scientific">Ceratitis capitata</name>
    <name type="common">Mediterranean fruit fly</name>
    <name type="synonym">Tephritis capitata</name>
    <dbReference type="NCBI Taxonomy" id="7213"/>
    <lineage>
        <taxon>Eukaryota</taxon>
        <taxon>Metazoa</taxon>
        <taxon>Ecdysozoa</taxon>
        <taxon>Arthropoda</taxon>
        <taxon>Hexapoda</taxon>
        <taxon>Insecta</taxon>
        <taxon>Pterygota</taxon>
        <taxon>Neoptera</taxon>
        <taxon>Endopterygota</taxon>
        <taxon>Diptera</taxon>
        <taxon>Brachycera</taxon>
        <taxon>Muscomorpha</taxon>
        <taxon>Tephritoidea</taxon>
        <taxon>Tephritidae</taxon>
        <taxon>Ceratitis</taxon>
        <taxon>Ceratitis</taxon>
    </lineage>
</organism>
<evidence type="ECO:0000256" key="1">
    <source>
        <dbReference type="RuleBase" id="RU361178"/>
    </source>
</evidence>
<feature type="domain" description="PAZ" evidence="2">
    <location>
        <begin position="175"/>
        <end position="288"/>
    </location>
</feature>
<accession>A0A811V3L6</accession>
<keyword evidence="5" id="KW-1185">Reference proteome</keyword>
<evidence type="ECO:0000313" key="4">
    <source>
        <dbReference type="EMBL" id="CAD7005128.1"/>
    </source>
</evidence>
<dbReference type="SMART" id="SM00950">
    <property type="entry name" value="Piwi"/>
    <property type="match status" value="1"/>
</dbReference>
<dbReference type="GO" id="GO:0005737">
    <property type="term" value="C:cytoplasm"/>
    <property type="evidence" value="ECO:0007669"/>
    <property type="project" value="UniProtKB-ARBA"/>
</dbReference>
<dbReference type="EMBL" id="CAJHJT010000034">
    <property type="protein sequence ID" value="CAD7005128.1"/>
    <property type="molecule type" value="Genomic_DNA"/>
</dbReference>
<evidence type="ECO:0000259" key="3">
    <source>
        <dbReference type="PROSITE" id="PS50822"/>
    </source>
</evidence>
<dbReference type="Pfam" id="PF08699">
    <property type="entry name" value="ArgoL1"/>
    <property type="match status" value="1"/>
</dbReference>
<evidence type="ECO:0000259" key="2">
    <source>
        <dbReference type="PROSITE" id="PS50821"/>
    </source>
</evidence>
<dbReference type="InterPro" id="IPR003100">
    <property type="entry name" value="PAZ_dom"/>
</dbReference>
<dbReference type="Gene3D" id="2.170.260.10">
    <property type="entry name" value="paz domain"/>
    <property type="match status" value="1"/>
</dbReference>
<dbReference type="Gene3D" id="3.30.420.10">
    <property type="entry name" value="Ribonuclease H-like superfamily/Ribonuclease H"/>
    <property type="match status" value="1"/>
</dbReference>
<proteinExistence type="inferred from homology"/>
<reference evidence="4" key="1">
    <citation type="submission" date="2020-11" db="EMBL/GenBank/DDBJ databases">
        <authorList>
            <person name="Whitehead M."/>
        </authorList>
    </citation>
    <scope>NUCLEOTIDE SEQUENCE</scope>
    <source>
        <strain evidence="4">EGII</strain>
    </source>
</reference>
<comment type="caution">
    <text evidence="4">The sequence shown here is derived from an EMBL/GenBank/DDBJ whole genome shotgun (WGS) entry which is preliminary data.</text>
</comment>
<feature type="domain" description="Piwi" evidence="3">
    <location>
        <begin position="451"/>
        <end position="747"/>
    </location>
</feature>
<name>A0A811V3L6_CERCA</name>
<dbReference type="OrthoDB" id="10252740at2759"/>
<dbReference type="GO" id="GO:0004521">
    <property type="term" value="F:RNA endonuclease activity"/>
    <property type="evidence" value="ECO:0007669"/>
    <property type="project" value="UniProtKB-ARBA"/>
</dbReference>
<dbReference type="InterPro" id="IPR012337">
    <property type="entry name" value="RNaseH-like_sf"/>
</dbReference>
<evidence type="ECO:0000313" key="5">
    <source>
        <dbReference type="Proteomes" id="UP000606786"/>
    </source>
</evidence>
<dbReference type="Gene3D" id="3.40.50.2300">
    <property type="match status" value="1"/>
</dbReference>
<dbReference type="PROSITE" id="PS50821">
    <property type="entry name" value="PAZ"/>
    <property type="match status" value="1"/>
</dbReference>
<dbReference type="AlphaFoldDB" id="A0A811V3L6"/>
<dbReference type="GO" id="GO:0034587">
    <property type="term" value="P:piRNA processing"/>
    <property type="evidence" value="ECO:0007669"/>
    <property type="project" value="UniProtKB-ARBA"/>
</dbReference>
<dbReference type="SMART" id="SM01163">
    <property type="entry name" value="DUF1785"/>
    <property type="match status" value="1"/>
</dbReference>
<dbReference type="Pfam" id="PF02170">
    <property type="entry name" value="PAZ"/>
    <property type="match status" value="1"/>
</dbReference>
<dbReference type="Pfam" id="PF02171">
    <property type="entry name" value="Piwi"/>
    <property type="match status" value="1"/>
</dbReference>
<comment type="similarity">
    <text evidence="1">Belongs to the argonaute family.</text>
</comment>
<dbReference type="SUPFAM" id="SSF101690">
    <property type="entry name" value="PAZ domain"/>
    <property type="match status" value="1"/>
</dbReference>
<dbReference type="CDD" id="cd02846">
    <property type="entry name" value="PAZ_argonaute_like"/>
    <property type="match status" value="1"/>
</dbReference>
<protein>
    <submittedName>
        <fullName evidence="4">(Mediterranean fruit fly) hypothetical protein</fullName>
    </submittedName>
</protein>
<dbReference type="Proteomes" id="UP000606786">
    <property type="component" value="Unassembled WGS sequence"/>
</dbReference>
<dbReference type="InterPro" id="IPR036085">
    <property type="entry name" value="PAZ_dom_sf"/>
</dbReference>
<dbReference type="Pfam" id="PF16488">
    <property type="entry name" value="ArgoL2"/>
    <property type="match status" value="1"/>
</dbReference>
<dbReference type="SMART" id="SM00949">
    <property type="entry name" value="PAZ"/>
    <property type="match status" value="1"/>
</dbReference>
<dbReference type="GO" id="GO:0003723">
    <property type="term" value="F:RNA binding"/>
    <property type="evidence" value="ECO:0007669"/>
    <property type="project" value="InterPro"/>
</dbReference>
<dbReference type="CDD" id="cd04657">
    <property type="entry name" value="Piwi_ago-like"/>
    <property type="match status" value="1"/>
</dbReference>
<dbReference type="Pfam" id="PF16486">
    <property type="entry name" value="ArgoN"/>
    <property type="match status" value="1"/>
</dbReference>
<dbReference type="InterPro" id="IPR032474">
    <property type="entry name" value="Argonaute_N"/>
</dbReference>